<feature type="region of interest" description="Disordered" evidence="1">
    <location>
        <begin position="21"/>
        <end position="62"/>
    </location>
</feature>
<evidence type="ECO:0000313" key="3">
    <source>
        <dbReference type="Proteomes" id="UP000027222"/>
    </source>
</evidence>
<dbReference type="AlphaFoldDB" id="A0A067TM58"/>
<organism evidence="2 3">
    <name type="scientific">Galerina marginata (strain CBS 339.88)</name>
    <dbReference type="NCBI Taxonomy" id="685588"/>
    <lineage>
        <taxon>Eukaryota</taxon>
        <taxon>Fungi</taxon>
        <taxon>Dikarya</taxon>
        <taxon>Basidiomycota</taxon>
        <taxon>Agaricomycotina</taxon>
        <taxon>Agaricomycetes</taxon>
        <taxon>Agaricomycetidae</taxon>
        <taxon>Agaricales</taxon>
        <taxon>Agaricineae</taxon>
        <taxon>Strophariaceae</taxon>
        <taxon>Galerina</taxon>
    </lineage>
</organism>
<dbReference type="HOGENOM" id="CLU_2800923_0_0_1"/>
<name>A0A067TM58_GALM3</name>
<evidence type="ECO:0000313" key="2">
    <source>
        <dbReference type="EMBL" id="KDR80964.1"/>
    </source>
</evidence>
<dbReference type="Proteomes" id="UP000027222">
    <property type="component" value="Unassembled WGS sequence"/>
</dbReference>
<proteinExistence type="predicted"/>
<sequence length="74" mass="8265">MTRTGNRGLSAVRLGWKSAALHMGGRRARQSESSGMKLEAENETPDEKRQRKTNKNGTKNATVNRPIVLSYFFA</sequence>
<gene>
    <name evidence="2" type="ORF">GALMADRAFT_241526</name>
</gene>
<protein>
    <submittedName>
        <fullName evidence="2">Uncharacterized protein</fullName>
    </submittedName>
</protein>
<accession>A0A067TM58</accession>
<reference evidence="3" key="1">
    <citation type="journal article" date="2014" name="Proc. Natl. Acad. Sci. U.S.A.">
        <title>Extensive sampling of basidiomycete genomes demonstrates inadequacy of the white-rot/brown-rot paradigm for wood decay fungi.</title>
        <authorList>
            <person name="Riley R."/>
            <person name="Salamov A.A."/>
            <person name="Brown D.W."/>
            <person name="Nagy L.G."/>
            <person name="Floudas D."/>
            <person name="Held B.W."/>
            <person name="Levasseur A."/>
            <person name="Lombard V."/>
            <person name="Morin E."/>
            <person name="Otillar R."/>
            <person name="Lindquist E.A."/>
            <person name="Sun H."/>
            <person name="LaButti K.M."/>
            <person name="Schmutz J."/>
            <person name="Jabbour D."/>
            <person name="Luo H."/>
            <person name="Baker S.E."/>
            <person name="Pisabarro A.G."/>
            <person name="Walton J.D."/>
            <person name="Blanchette R.A."/>
            <person name="Henrissat B."/>
            <person name="Martin F."/>
            <person name="Cullen D."/>
            <person name="Hibbett D.S."/>
            <person name="Grigoriev I.V."/>
        </authorList>
    </citation>
    <scope>NUCLEOTIDE SEQUENCE [LARGE SCALE GENOMIC DNA]</scope>
    <source>
        <strain evidence="3">CBS 339.88</strain>
    </source>
</reference>
<dbReference type="EMBL" id="KL142371">
    <property type="protein sequence ID" value="KDR80964.1"/>
    <property type="molecule type" value="Genomic_DNA"/>
</dbReference>
<evidence type="ECO:0000256" key="1">
    <source>
        <dbReference type="SAM" id="MobiDB-lite"/>
    </source>
</evidence>
<keyword evidence="3" id="KW-1185">Reference proteome</keyword>